<keyword evidence="3" id="KW-1185">Reference proteome</keyword>
<dbReference type="Gene3D" id="1.10.510.10">
    <property type="entry name" value="Transferase(Phosphotransferase) domain 1"/>
    <property type="match status" value="1"/>
</dbReference>
<dbReference type="InterPro" id="IPR008271">
    <property type="entry name" value="Ser/Thr_kinase_AS"/>
</dbReference>
<reference evidence="2 3" key="1">
    <citation type="submission" date="2023-01" db="EMBL/GenBank/DDBJ databases">
        <title>Analysis of 21 Apiospora genomes using comparative genomics revels a genus with tremendous synthesis potential of carbohydrate active enzymes and secondary metabolites.</title>
        <authorList>
            <person name="Sorensen T."/>
        </authorList>
    </citation>
    <scope>NUCLEOTIDE SEQUENCE [LARGE SCALE GENOMIC DNA]</scope>
    <source>
        <strain evidence="2 3">CBS 33761</strain>
    </source>
</reference>
<evidence type="ECO:0000259" key="1">
    <source>
        <dbReference type="PROSITE" id="PS50011"/>
    </source>
</evidence>
<evidence type="ECO:0000313" key="3">
    <source>
        <dbReference type="Proteomes" id="UP001444661"/>
    </source>
</evidence>
<dbReference type="InterPro" id="IPR000719">
    <property type="entry name" value="Prot_kinase_dom"/>
</dbReference>
<accession>A0ABR1SC64</accession>
<dbReference type="EMBL" id="JAQQWK010000010">
    <property type="protein sequence ID" value="KAK8029436.1"/>
    <property type="molecule type" value="Genomic_DNA"/>
</dbReference>
<feature type="domain" description="Protein kinase" evidence="1">
    <location>
        <begin position="144"/>
        <end position="393"/>
    </location>
</feature>
<organism evidence="2 3">
    <name type="scientific">Apiospora rasikravindrae</name>
    <dbReference type="NCBI Taxonomy" id="990691"/>
    <lineage>
        <taxon>Eukaryota</taxon>
        <taxon>Fungi</taxon>
        <taxon>Dikarya</taxon>
        <taxon>Ascomycota</taxon>
        <taxon>Pezizomycotina</taxon>
        <taxon>Sordariomycetes</taxon>
        <taxon>Xylariomycetidae</taxon>
        <taxon>Amphisphaeriales</taxon>
        <taxon>Apiosporaceae</taxon>
        <taxon>Apiospora</taxon>
    </lineage>
</organism>
<dbReference type="PROSITE" id="PS00108">
    <property type="entry name" value="PROTEIN_KINASE_ST"/>
    <property type="match status" value="1"/>
</dbReference>
<evidence type="ECO:0000313" key="2">
    <source>
        <dbReference type="EMBL" id="KAK8029436.1"/>
    </source>
</evidence>
<dbReference type="SUPFAM" id="SSF56112">
    <property type="entry name" value="Protein kinase-like (PK-like)"/>
    <property type="match status" value="1"/>
</dbReference>
<dbReference type="PROSITE" id="PS50011">
    <property type="entry name" value="PROTEIN_KINASE_DOM"/>
    <property type="match status" value="1"/>
</dbReference>
<proteinExistence type="predicted"/>
<dbReference type="SMART" id="SM00220">
    <property type="entry name" value="S_TKc"/>
    <property type="match status" value="1"/>
</dbReference>
<comment type="caution">
    <text evidence="2">The sequence shown here is derived from an EMBL/GenBank/DDBJ whole genome shotgun (WGS) entry which is preliminary data.</text>
</comment>
<dbReference type="Pfam" id="PF00069">
    <property type="entry name" value="Pkinase"/>
    <property type="match status" value="1"/>
</dbReference>
<gene>
    <name evidence="2" type="ORF">PG993_010727</name>
</gene>
<name>A0ABR1SC64_9PEZI</name>
<dbReference type="Proteomes" id="UP001444661">
    <property type="component" value="Unassembled WGS sequence"/>
</dbReference>
<dbReference type="CDD" id="cd00180">
    <property type="entry name" value="PKc"/>
    <property type="match status" value="1"/>
</dbReference>
<dbReference type="InterPro" id="IPR011009">
    <property type="entry name" value="Kinase-like_dom_sf"/>
</dbReference>
<dbReference type="InterPro" id="IPR051681">
    <property type="entry name" value="Ser/Thr_Kinases-Pseudokinases"/>
</dbReference>
<dbReference type="PANTHER" id="PTHR44329">
    <property type="entry name" value="SERINE/THREONINE-PROTEIN KINASE TNNI3K-RELATED"/>
    <property type="match status" value="1"/>
</dbReference>
<sequence length="393" mass="44223">MTPDIPSCESANPKEIQFVRQSYDERGAKGTEPTERWLSLVLYKRRSKWHVRVAFHGALQSSTDALFKKTKRRQDLENLCLCIDFCRISCIDNTVTELLISLDEKDWRLPLQSSPGTDNAYAAKADSLWASVQEDPKRVRYPLYDPSSPTPIMELKNITKAREVEAGVHEARIDGDPTLYIYKQIERPFYVPRDSAVLIQELRNLELVGGTENIVKLIAAVISENPYQTTDEEGSTTVSRGILIEHHPNGTLKDALHDPKRQMDGRWLVWSRQIAKALARLHVAGLAHMDLKPSNVVITAEWNAVVIDISGIGGVTREWLLPELRKEADPLSQSLEVRKQSDIWALGQILYEMAEVSTQEDKQSLRTIADAATKVPGNSLSYVMALLPDRVSG</sequence>
<protein>
    <recommendedName>
        <fullName evidence="1">Protein kinase domain-containing protein</fullName>
    </recommendedName>
</protein>